<dbReference type="CDD" id="cd05380">
    <property type="entry name" value="CAP_euk"/>
    <property type="match status" value="1"/>
</dbReference>
<dbReference type="AlphaFoldDB" id="A0A9P0DFU5"/>
<dbReference type="PANTHER" id="PTHR10334">
    <property type="entry name" value="CYSTEINE-RICH SECRETORY PROTEIN-RELATED"/>
    <property type="match status" value="1"/>
</dbReference>
<feature type="chain" id="PRO_5040353516" description="SCP domain-containing protein" evidence="4">
    <location>
        <begin position="21"/>
        <end position="274"/>
    </location>
</feature>
<dbReference type="PRINTS" id="PR00837">
    <property type="entry name" value="V5TPXLIKE"/>
</dbReference>
<keyword evidence="4" id="KW-0732">Signal</keyword>
<dbReference type="Pfam" id="PF00188">
    <property type="entry name" value="CAP"/>
    <property type="match status" value="1"/>
</dbReference>
<evidence type="ECO:0000259" key="5">
    <source>
        <dbReference type="SMART" id="SM00198"/>
    </source>
</evidence>
<dbReference type="PROSITE" id="PS01010">
    <property type="entry name" value="CRISP_2"/>
    <property type="match status" value="1"/>
</dbReference>
<organism evidence="6 7">
    <name type="scientific">Phaedon cochleariae</name>
    <name type="common">Mustard beetle</name>
    <dbReference type="NCBI Taxonomy" id="80249"/>
    <lineage>
        <taxon>Eukaryota</taxon>
        <taxon>Metazoa</taxon>
        <taxon>Ecdysozoa</taxon>
        <taxon>Arthropoda</taxon>
        <taxon>Hexapoda</taxon>
        <taxon>Insecta</taxon>
        <taxon>Pterygota</taxon>
        <taxon>Neoptera</taxon>
        <taxon>Endopterygota</taxon>
        <taxon>Coleoptera</taxon>
        <taxon>Polyphaga</taxon>
        <taxon>Cucujiformia</taxon>
        <taxon>Chrysomeloidea</taxon>
        <taxon>Chrysomelidae</taxon>
        <taxon>Chrysomelinae</taxon>
        <taxon>Chrysomelini</taxon>
        <taxon>Phaedon</taxon>
    </lineage>
</organism>
<evidence type="ECO:0000313" key="7">
    <source>
        <dbReference type="Proteomes" id="UP001153737"/>
    </source>
</evidence>
<evidence type="ECO:0000256" key="2">
    <source>
        <dbReference type="ARBA" id="ARBA00022525"/>
    </source>
</evidence>
<keyword evidence="7" id="KW-1185">Reference proteome</keyword>
<dbReference type="PRINTS" id="PR00838">
    <property type="entry name" value="V5ALLERGEN"/>
</dbReference>
<feature type="signal peptide" evidence="4">
    <location>
        <begin position="1"/>
        <end position="20"/>
    </location>
</feature>
<keyword evidence="3" id="KW-1133">Transmembrane helix</keyword>
<evidence type="ECO:0000256" key="3">
    <source>
        <dbReference type="SAM" id="Phobius"/>
    </source>
</evidence>
<dbReference type="InterPro" id="IPR002413">
    <property type="entry name" value="V5_allergen-like"/>
</dbReference>
<dbReference type="OrthoDB" id="414826at2759"/>
<keyword evidence="3" id="KW-0812">Transmembrane</keyword>
<evidence type="ECO:0000256" key="1">
    <source>
        <dbReference type="ARBA" id="ARBA00004613"/>
    </source>
</evidence>
<dbReference type="Proteomes" id="UP001153737">
    <property type="component" value="Chromosome 13"/>
</dbReference>
<name>A0A9P0DFU5_PHACE</name>
<feature type="domain" description="SCP" evidence="5">
    <location>
        <begin position="58"/>
        <end position="210"/>
    </location>
</feature>
<dbReference type="GO" id="GO:0005576">
    <property type="term" value="C:extracellular region"/>
    <property type="evidence" value="ECO:0007669"/>
    <property type="project" value="UniProtKB-SubCell"/>
</dbReference>
<dbReference type="InterPro" id="IPR014044">
    <property type="entry name" value="CAP_dom"/>
</dbReference>
<evidence type="ECO:0000313" key="6">
    <source>
        <dbReference type="EMBL" id="CAH1119716.1"/>
    </source>
</evidence>
<proteinExistence type="predicted"/>
<dbReference type="SUPFAM" id="SSF55797">
    <property type="entry name" value="PR-1-like"/>
    <property type="match status" value="1"/>
</dbReference>
<reference evidence="6" key="2">
    <citation type="submission" date="2022-10" db="EMBL/GenBank/DDBJ databases">
        <authorList>
            <consortium name="ENA_rothamsted_submissions"/>
            <consortium name="culmorum"/>
            <person name="King R."/>
        </authorList>
    </citation>
    <scope>NUCLEOTIDE SEQUENCE</scope>
</reference>
<dbReference type="SMART" id="SM00198">
    <property type="entry name" value="SCP"/>
    <property type="match status" value="1"/>
</dbReference>
<accession>A0A9P0DFU5</accession>
<dbReference type="Gene3D" id="3.40.33.10">
    <property type="entry name" value="CAP"/>
    <property type="match status" value="1"/>
</dbReference>
<keyword evidence="3" id="KW-0472">Membrane</keyword>
<dbReference type="InterPro" id="IPR001283">
    <property type="entry name" value="CRISP-related"/>
</dbReference>
<dbReference type="InterPro" id="IPR018244">
    <property type="entry name" value="Allrgn_V5/Tpx1_CS"/>
</dbReference>
<sequence>MTRLISLLLNLAFVFKSSHAACADDWPTCRNGFANIACEVGGTCEGKGDCEIMEHDVEFRRFALEEHNKWRNYLALGKETRGGNGEAADMRALSYDVKLEFTARCNLVFCKMEHDKCHATSKFKSAGQNLYSQTGGSAAGTHKSVSLWYEECNDTTAEQIDHFKRSTHVHIGHFTQLVWSKVTHVGCSRSTTGKSWYVACNYGPSGNWKDDPVYKRGPACSACPHGTKCNAKYPGLCGEIDESDLKAIPLHGHRLGTSFLASLFLPALLAFLLM</sequence>
<dbReference type="EMBL" id="OU896719">
    <property type="protein sequence ID" value="CAH1119716.1"/>
    <property type="molecule type" value="Genomic_DNA"/>
</dbReference>
<keyword evidence="2" id="KW-0964">Secreted</keyword>
<evidence type="ECO:0000256" key="4">
    <source>
        <dbReference type="SAM" id="SignalP"/>
    </source>
</evidence>
<protein>
    <recommendedName>
        <fullName evidence="5">SCP domain-containing protein</fullName>
    </recommendedName>
</protein>
<comment type="subcellular location">
    <subcellularLocation>
        <location evidence="1">Secreted</location>
    </subcellularLocation>
</comment>
<dbReference type="InterPro" id="IPR035940">
    <property type="entry name" value="CAP_sf"/>
</dbReference>
<reference evidence="6" key="1">
    <citation type="submission" date="2022-01" db="EMBL/GenBank/DDBJ databases">
        <authorList>
            <person name="King R."/>
        </authorList>
    </citation>
    <scope>NUCLEOTIDE SEQUENCE</scope>
</reference>
<gene>
    <name evidence="6" type="ORF">PHAECO_LOCUS3455</name>
</gene>
<feature type="transmembrane region" description="Helical" evidence="3">
    <location>
        <begin position="255"/>
        <end position="273"/>
    </location>
</feature>